<accession>B2TQ10</accession>
<sequence length="119" mass="13662">MKKFKKTFIFIFLISCIIINIPLKASACKSEPVPTAKIYTEGIYHFDKSIGQKVKITLKLITPDKPITLIIIEDEHDKLKYYFNFNHNTNLTDVFLDSPISKHTVILKGDGQLSLTFEE</sequence>
<dbReference type="KEGG" id="cbk:CLL_A3101"/>
<dbReference type="AlphaFoldDB" id="B2TQ10"/>
<evidence type="ECO:0000313" key="1">
    <source>
        <dbReference type="EMBL" id="ACD23914.1"/>
    </source>
</evidence>
<proteinExistence type="predicted"/>
<dbReference type="EMBL" id="CP001056">
    <property type="protein sequence ID" value="ACD23914.1"/>
    <property type="molecule type" value="Genomic_DNA"/>
</dbReference>
<protein>
    <submittedName>
        <fullName evidence="1">Uncharacterized protein</fullName>
    </submittedName>
</protein>
<organism evidence="1">
    <name type="scientific">Clostridium botulinum (strain Eklund 17B / Type B)</name>
    <dbReference type="NCBI Taxonomy" id="935198"/>
    <lineage>
        <taxon>Bacteria</taxon>
        <taxon>Bacillati</taxon>
        <taxon>Bacillota</taxon>
        <taxon>Clostridia</taxon>
        <taxon>Eubacteriales</taxon>
        <taxon>Clostridiaceae</taxon>
        <taxon>Clostridium</taxon>
    </lineage>
</organism>
<accession>U4PP27</accession>
<gene>
    <name evidence="1" type="ordered locus">CLL_A3101</name>
</gene>
<reference evidence="1" key="2">
    <citation type="submission" date="2009-08" db="EMBL/GenBank/DDBJ databases">
        <authorList>
            <person name="Shrivastava S."/>
            <person name="Brinkac L.M."/>
            <person name="Dodson R.J."/>
            <person name="Harkins D.M."/>
            <person name="Durkin A.S."/>
            <person name="Sutton G."/>
        </authorList>
    </citation>
    <scope>NUCLEOTIDE SEQUENCE</scope>
    <source>
        <strain evidence="1">Eklund 17B</strain>
    </source>
</reference>
<dbReference type="HOGENOM" id="CLU_2153933_0_0_9"/>
<reference evidence="1" key="1">
    <citation type="submission" date="2009-06" db="EMBL/GenBank/DDBJ databases">
        <authorList>
            <consortium name="US DOE Joint Genome Institute (JGI-PGF)"/>
            <person name="Lucas S."/>
            <person name="Copeland A."/>
            <person name="Lapidus A."/>
            <person name="Glavina del Rio T."/>
            <person name="Dalin E."/>
            <person name="Tice H."/>
            <person name="Bruce D."/>
            <person name="Goodwin L."/>
            <person name="Pitluck S."/>
            <person name="Kyrpides N."/>
            <person name="Mavromatis K."/>
            <person name="Ivanova N."/>
            <person name="Saunders E."/>
            <person name="Brettin T."/>
            <person name="Detter J.C."/>
            <person name="Han C."/>
            <person name="Larimer F."/>
            <person name="Land M."/>
            <person name="Hauser L."/>
            <person name="Markowitz V."/>
            <person name="Cheng J.-F."/>
            <person name="Hugenholtz P."/>
            <person name="Woyke T."/>
            <person name="Wu D."/>
            <person name="Gronow S."/>
            <person name="Klenk H.-P."/>
            <person name="Eisen J.A."/>
        </authorList>
    </citation>
    <scope>NUCLEOTIDE SEQUENCE</scope>
    <source>
        <strain evidence="1">Eklund 17B</strain>
    </source>
</reference>
<dbReference type="PATRIC" id="fig|935198.13.peg.3065"/>
<name>B2TQ10_CLOBB</name>